<dbReference type="Pfam" id="PF10167">
    <property type="entry name" value="BORCS8"/>
    <property type="match status" value="1"/>
</dbReference>
<evidence type="ECO:0000256" key="5">
    <source>
        <dbReference type="SAM" id="MobiDB-lite"/>
    </source>
</evidence>
<comment type="subcellular location">
    <subcellularLocation>
        <location evidence="1">Lysosome membrane</location>
    </subcellularLocation>
</comment>
<keyword evidence="3" id="KW-0472">Membrane</keyword>
<protein>
    <recommendedName>
        <fullName evidence="9">Protein MEF2BNB</fullName>
    </recommendedName>
</protein>
<keyword evidence="8" id="KW-1185">Reference proteome</keyword>
<gene>
    <name evidence="7" type="ORF">Pcinc_029515</name>
    <name evidence="6" type="ORF">Pcinc_037905</name>
</gene>
<name>A0AAE1BUU2_PETCI</name>
<feature type="region of interest" description="Disordered" evidence="5">
    <location>
        <begin position="1"/>
        <end position="25"/>
    </location>
</feature>
<evidence type="ECO:0000313" key="8">
    <source>
        <dbReference type="Proteomes" id="UP001286313"/>
    </source>
</evidence>
<dbReference type="EMBL" id="JAWQEG010003712">
    <property type="protein sequence ID" value="KAK3864827.1"/>
    <property type="molecule type" value="Genomic_DNA"/>
</dbReference>
<evidence type="ECO:0000313" key="6">
    <source>
        <dbReference type="EMBL" id="KAK3855709.1"/>
    </source>
</evidence>
<comment type="similarity">
    <text evidence="2">Belongs to the BORCS8 family.</text>
</comment>
<keyword evidence="4" id="KW-0458">Lysosome</keyword>
<reference evidence="6" key="1">
    <citation type="submission" date="2023-10" db="EMBL/GenBank/DDBJ databases">
        <title>Genome assemblies of two species of porcelain crab, Petrolisthes cinctipes and Petrolisthes manimaculis (Anomura: Porcellanidae).</title>
        <authorList>
            <person name="Angst P."/>
        </authorList>
    </citation>
    <scope>NUCLEOTIDE SEQUENCE</scope>
    <source>
        <strain evidence="6">PB745_01</strain>
        <tissue evidence="6">Gill</tissue>
    </source>
</reference>
<evidence type="ECO:0000256" key="4">
    <source>
        <dbReference type="ARBA" id="ARBA00023228"/>
    </source>
</evidence>
<evidence type="ECO:0000256" key="3">
    <source>
        <dbReference type="ARBA" id="ARBA00023136"/>
    </source>
</evidence>
<dbReference type="GO" id="GO:0005765">
    <property type="term" value="C:lysosomal membrane"/>
    <property type="evidence" value="ECO:0007669"/>
    <property type="project" value="UniProtKB-SubCell"/>
</dbReference>
<evidence type="ECO:0000256" key="2">
    <source>
        <dbReference type="ARBA" id="ARBA00010463"/>
    </source>
</evidence>
<feature type="compositionally biased region" description="Basic and acidic residues" evidence="5">
    <location>
        <begin position="1"/>
        <end position="12"/>
    </location>
</feature>
<dbReference type="PANTHER" id="PTHR21146">
    <property type="entry name" value="MEF2B PROTEIN"/>
    <property type="match status" value="1"/>
</dbReference>
<evidence type="ECO:0000313" key="7">
    <source>
        <dbReference type="EMBL" id="KAK3864827.1"/>
    </source>
</evidence>
<accession>A0AAE1BUU2</accession>
<dbReference type="GO" id="GO:0099078">
    <property type="term" value="C:BORC complex"/>
    <property type="evidence" value="ECO:0007669"/>
    <property type="project" value="TreeGrafter"/>
</dbReference>
<dbReference type="Proteomes" id="UP001286313">
    <property type="component" value="Unassembled WGS sequence"/>
</dbReference>
<dbReference type="EMBL" id="JAWQEG010006117">
    <property type="protein sequence ID" value="KAK3855709.1"/>
    <property type="molecule type" value="Genomic_DNA"/>
</dbReference>
<dbReference type="PANTHER" id="PTHR21146:SF0">
    <property type="entry name" value="BLOC-1-RELATED COMPLEX SUBUNIT 8"/>
    <property type="match status" value="1"/>
</dbReference>
<dbReference type="InterPro" id="IPR019320">
    <property type="entry name" value="BORCS8"/>
</dbReference>
<evidence type="ECO:0008006" key="9">
    <source>
        <dbReference type="Google" id="ProtNLM"/>
    </source>
</evidence>
<sequence length="130" mass="14863">MNRTSTNERDKMAAPSPPQLPNDPDLEVKVKKALERVSENIHISANEPSLAVYRLQEHVRRALPPTVSRRQHVTSLHSQLQGACYDVEYALSAVRTMSDAGEKFTSLQELLKSAIFHRQQLKYEQTRRPK</sequence>
<comment type="caution">
    <text evidence="6">The sequence shown here is derived from an EMBL/GenBank/DDBJ whole genome shotgun (WGS) entry which is preliminary data.</text>
</comment>
<proteinExistence type="inferred from homology"/>
<evidence type="ECO:0000256" key="1">
    <source>
        <dbReference type="ARBA" id="ARBA00004656"/>
    </source>
</evidence>
<organism evidence="6 8">
    <name type="scientific">Petrolisthes cinctipes</name>
    <name type="common">Flat porcelain crab</name>
    <dbReference type="NCBI Taxonomy" id="88211"/>
    <lineage>
        <taxon>Eukaryota</taxon>
        <taxon>Metazoa</taxon>
        <taxon>Ecdysozoa</taxon>
        <taxon>Arthropoda</taxon>
        <taxon>Crustacea</taxon>
        <taxon>Multicrustacea</taxon>
        <taxon>Malacostraca</taxon>
        <taxon>Eumalacostraca</taxon>
        <taxon>Eucarida</taxon>
        <taxon>Decapoda</taxon>
        <taxon>Pleocyemata</taxon>
        <taxon>Anomura</taxon>
        <taxon>Galatheoidea</taxon>
        <taxon>Porcellanidae</taxon>
        <taxon>Petrolisthes</taxon>
    </lineage>
</organism>
<dbReference type="AlphaFoldDB" id="A0AAE1BUU2"/>